<evidence type="ECO:0000313" key="2">
    <source>
        <dbReference type="Proteomes" id="UP000249616"/>
    </source>
</evidence>
<name>A0A2Z4IZ42_9ACTN</name>
<reference evidence="1 2" key="1">
    <citation type="journal article" date="2019" name="Int. J. Syst. Evol. Microbiol.">
        <title>Streptomyces cadmiisoli sp. nov., a novel actinomycete isolated from cadmium-contaminated soil.</title>
        <authorList>
            <person name="Li K."/>
            <person name="Tang X."/>
            <person name="Zhao J."/>
            <person name="Guo Y."/>
            <person name="Tang Y."/>
            <person name="Gao J."/>
        </authorList>
    </citation>
    <scope>NUCLEOTIDE SEQUENCE [LARGE SCALE GENOMIC DNA]</scope>
    <source>
        <strain evidence="1 2">ZFG47</strain>
    </source>
</reference>
<gene>
    <name evidence="1" type="ORF">DN051_15525</name>
</gene>
<protein>
    <submittedName>
        <fullName evidence="1">Uncharacterized protein</fullName>
    </submittedName>
</protein>
<keyword evidence="2" id="KW-1185">Reference proteome</keyword>
<proteinExistence type="predicted"/>
<dbReference type="EMBL" id="CP030073">
    <property type="protein sequence ID" value="AWW37886.1"/>
    <property type="molecule type" value="Genomic_DNA"/>
</dbReference>
<sequence>MRITRQEVREAEHYLWGQGLVEPSFTPDEDEDPDLLSMPRLTARGIDCVEMGLRVSEFNNRAQGGAATHTYNVHNPKGSVIGGSHGTVRQTNNFGFDAAQVGHLLQLATLIRQMAPVLNLPAEEEAELLDGVRELETAASDAPADQGVLRRATDRVMLALTSASEVTGGLSLLIQQGHEIANAVFGG</sequence>
<accession>A0A2Z4IZ42</accession>
<dbReference type="KEGG" id="scad:DN051_15525"/>
<evidence type="ECO:0000313" key="1">
    <source>
        <dbReference type="EMBL" id="AWW37886.1"/>
    </source>
</evidence>
<organism evidence="1 2">
    <name type="scientific">Streptomyces cadmiisoli</name>
    <dbReference type="NCBI Taxonomy" id="2184053"/>
    <lineage>
        <taxon>Bacteria</taxon>
        <taxon>Bacillati</taxon>
        <taxon>Actinomycetota</taxon>
        <taxon>Actinomycetes</taxon>
        <taxon>Kitasatosporales</taxon>
        <taxon>Streptomycetaceae</taxon>
        <taxon>Streptomyces</taxon>
        <taxon>Streptomyces aurantiacus group</taxon>
    </lineage>
</organism>
<dbReference type="Proteomes" id="UP000249616">
    <property type="component" value="Chromosome"/>
</dbReference>
<dbReference type="AlphaFoldDB" id="A0A2Z4IZ42"/>